<dbReference type="Pfam" id="PF00480">
    <property type="entry name" value="ROK"/>
    <property type="match status" value="1"/>
</dbReference>
<protein>
    <submittedName>
        <fullName evidence="2">Glucokinase</fullName>
        <ecNumber evidence="2">2.7.1.59</ecNumber>
    </submittedName>
</protein>
<keyword evidence="3" id="KW-1185">Reference proteome</keyword>
<dbReference type="InterPro" id="IPR000600">
    <property type="entry name" value="ROK"/>
</dbReference>
<dbReference type="AlphaFoldDB" id="A0A449A4V6"/>
<dbReference type="EMBL" id="LR214951">
    <property type="protein sequence ID" value="VEU59291.1"/>
    <property type="molecule type" value="Genomic_DNA"/>
</dbReference>
<dbReference type="PANTHER" id="PTHR18964:SF170">
    <property type="entry name" value="SUGAR KINASE"/>
    <property type="match status" value="1"/>
</dbReference>
<evidence type="ECO:0000256" key="1">
    <source>
        <dbReference type="ARBA" id="ARBA00006479"/>
    </source>
</evidence>
<dbReference type="SUPFAM" id="SSF53067">
    <property type="entry name" value="Actin-like ATPase domain"/>
    <property type="match status" value="1"/>
</dbReference>
<keyword evidence="2" id="KW-0418">Kinase</keyword>
<dbReference type="OrthoDB" id="9795247at2"/>
<dbReference type="RefSeq" id="WP_129719693.1">
    <property type="nucleotide sequence ID" value="NZ_LR214951.1"/>
</dbReference>
<name>A0A449A4V6_9BACT</name>
<accession>A0A449A4V6</accession>
<gene>
    <name evidence="2" type="primary">nagC</name>
    <name evidence="2" type="ORF">NCTC10166_00258</name>
</gene>
<comment type="similarity">
    <text evidence="1">Belongs to the ROK (NagC/XylR) family.</text>
</comment>
<dbReference type="Proteomes" id="UP000289440">
    <property type="component" value="Chromosome"/>
</dbReference>
<evidence type="ECO:0000313" key="2">
    <source>
        <dbReference type="EMBL" id="VEU59291.1"/>
    </source>
</evidence>
<dbReference type="PANTHER" id="PTHR18964">
    <property type="entry name" value="ROK (REPRESSOR, ORF, KINASE) FAMILY"/>
    <property type="match status" value="1"/>
</dbReference>
<proteinExistence type="inferred from homology"/>
<organism evidence="2 3">
    <name type="scientific">Mesomycoplasma neurolyticum</name>
    <dbReference type="NCBI Taxonomy" id="2120"/>
    <lineage>
        <taxon>Bacteria</taxon>
        <taxon>Bacillati</taxon>
        <taxon>Mycoplasmatota</taxon>
        <taxon>Mycoplasmoidales</taxon>
        <taxon>Metamycoplasmataceae</taxon>
        <taxon>Mesomycoplasma</taxon>
    </lineage>
</organism>
<dbReference type="GO" id="GO:0045127">
    <property type="term" value="F:N-acetylglucosamine kinase activity"/>
    <property type="evidence" value="ECO:0007669"/>
    <property type="project" value="UniProtKB-EC"/>
</dbReference>
<dbReference type="KEGG" id="mnu:NCTC10166_00258"/>
<reference evidence="2 3" key="1">
    <citation type="submission" date="2019-01" db="EMBL/GenBank/DDBJ databases">
        <authorList>
            <consortium name="Pathogen Informatics"/>
        </authorList>
    </citation>
    <scope>NUCLEOTIDE SEQUENCE [LARGE SCALE GENOMIC DNA]</scope>
    <source>
        <strain evidence="2 3">NCTC10166</strain>
    </source>
</reference>
<evidence type="ECO:0000313" key="3">
    <source>
        <dbReference type="Proteomes" id="UP000289440"/>
    </source>
</evidence>
<dbReference type="InterPro" id="IPR043129">
    <property type="entry name" value="ATPase_NBD"/>
</dbReference>
<dbReference type="EC" id="2.7.1.59" evidence="2"/>
<dbReference type="Gene3D" id="3.30.420.40">
    <property type="match status" value="2"/>
</dbReference>
<keyword evidence="2" id="KW-0808">Transferase</keyword>
<sequence>MSNILAFDIGGTNIKYALVDKNYKIIFQYKVKTKAYTLLKQIDEIIERNNTFNFNCIAIAMTGVIDSKTKKIIFAGNGFDFLINLDFSFLEKKYNKKLIIENDANAAVFAELINKKYKKIPNIALITFGTGVGAGIIIDQKLFKGKNNLGGEIGTIPWKNSIVDKELSFSKFNKKIKEKFKFNSLNPITFKLKYWINKDFANLMNKYLNDVATFLATLSIIYNLDIIKYGGGLSHLDKIFLNKIENKFYLLLSKTAFKTTIMKAENMNNSGVLGISYLSRIKK</sequence>